<gene>
    <name evidence="2" type="ORF">NX801_06385</name>
</gene>
<evidence type="ECO:0000313" key="3">
    <source>
        <dbReference type="Proteomes" id="UP001431313"/>
    </source>
</evidence>
<name>A0ABT2CCZ5_9ACTN</name>
<evidence type="ECO:0000313" key="2">
    <source>
        <dbReference type="EMBL" id="MCS0635289.1"/>
    </source>
</evidence>
<comment type="caution">
    <text evidence="2">The sequence shown here is derived from an EMBL/GenBank/DDBJ whole genome shotgun (WGS) entry which is preliminary data.</text>
</comment>
<protein>
    <submittedName>
        <fullName evidence="2">Uncharacterized protein</fullName>
    </submittedName>
</protein>
<sequence length="100" mass="10190">MTTTATAVVPAAPATLSAPAPGRVPCAACAAPDARWSAALGLPLCAGCARAATDTTDREPVLLGDLLPVTAACLRIPPPRRTARPRALGERRERAVGRPV</sequence>
<dbReference type="Proteomes" id="UP001431313">
    <property type="component" value="Unassembled WGS sequence"/>
</dbReference>
<organism evidence="2 3">
    <name type="scientific">Streptomyces pyxinae</name>
    <dbReference type="NCBI Taxonomy" id="2970734"/>
    <lineage>
        <taxon>Bacteria</taxon>
        <taxon>Bacillati</taxon>
        <taxon>Actinomycetota</taxon>
        <taxon>Actinomycetes</taxon>
        <taxon>Kitasatosporales</taxon>
        <taxon>Streptomycetaceae</taxon>
        <taxon>Streptomyces</taxon>
    </lineage>
</organism>
<accession>A0ABT2CCZ5</accession>
<reference evidence="2" key="1">
    <citation type="submission" date="2022-08" db="EMBL/GenBank/DDBJ databases">
        <authorList>
            <person name="Somphong A."/>
            <person name="Phongsopitanun W."/>
        </authorList>
    </citation>
    <scope>NUCLEOTIDE SEQUENCE</scope>
    <source>
        <strain evidence="2">LP05-1</strain>
    </source>
</reference>
<feature type="region of interest" description="Disordered" evidence="1">
    <location>
        <begin position="80"/>
        <end position="100"/>
    </location>
</feature>
<proteinExistence type="predicted"/>
<dbReference type="RefSeq" id="WP_258786059.1">
    <property type="nucleotide sequence ID" value="NZ_JANUGQ010000003.1"/>
</dbReference>
<keyword evidence="3" id="KW-1185">Reference proteome</keyword>
<feature type="compositionally biased region" description="Basic and acidic residues" evidence="1">
    <location>
        <begin position="87"/>
        <end position="100"/>
    </location>
</feature>
<evidence type="ECO:0000256" key="1">
    <source>
        <dbReference type="SAM" id="MobiDB-lite"/>
    </source>
</evidence>
<dbReference type="EMBL" id="JANUGQ010000003">
    <property type="protein sequence ID" value="MCS0635289.1"/>
    <property type="molecule type" value="Genomic_DNA"/>
</dbReference>